<dbReference type="Gene3D" id="3.40.720.10">
    <property type="entry name" value="Alkaline Phosphatase, subunit A"/>
    <property type="match status" value="1"/>
</dbReference>
<keyword evidence="1" id="KW-0472">Membrane</keyword>
<dbReference type="Pfam" id="PF02995">
    <property type="entry name" value="DUF229"/>
    <property type="match status" value="1"/>
</dbReference>
<evidence type="ECO:0000313" key="3">
    <source>
        <dbReference type="Proteomes" id="UP001497525"/>
    </source>
</evidence>
<comment type="caution">
    <text evidence="2">The sequence shown here is derived from an EMBL/GenBank/DDBJ whole genome shotgun (WGS) entry which is preliminary data.</text>
</comment>
<sequence length="704" mass="80875">MRSRPIQIRRLCIFFTTLAFLFYTLLFTVDIFARSYLTEPPTHSAPSNFSVRRVGSRCHIPSLKLHSDHLDIQSPHCSASVFDDDHSDQIIAWIEHGRIRIRFENKSQVNHITCSFLPIYRSDDYKSLYGKPIENVKDGDKITWPSLMLLCQPRGNLDITKEVGWSEKAFRTQQRYYFCGSYPPKKMPRAVQSKQPAFNVLLLGLDSISRVSALSYLPKTISYLKQLEDAKIMEMYNVVGDGTTANLMALLTGLFEHELPEARKSYQIQRTAIESYNVTVLDGYPWIWKLYSEVGGYATHFIEDSPKWGTFQHRLVGFGAKSPPTQSYGRPCLLAAVQDEHYYDKILGCTSSRFTHHVLLESMKEFFSAYSDRPRFSLTFLSELIHEEPAYASLLDDDLLHLLEQIRTDDETTGIFINTLVVLFADHGPRMGRARLSLEGKMEERLPLLSIILPKRLVALWPDARSSLFTNQNRLLTLFDVHATLLDLLGRQYGPLPSRKDFPNQSPRGVSLFTLIPESRTCSEANIAPHWCACSQWINVERAWTWSGWQWPESVLSAAYSVISFINLQLDDVRRKSQNQLRCIRLTLDEIVSAEKAEVSQEVVRFVRSLDVDGRIPQYADDSSNGRGTFHLRKGSITEALRVRILANQGSAQIEATVFKIENQDPDRYVVDEVSRLDVYEPLVWCLPNHMWPEIRRFCICPKR</sequence>
<name>A0AAV2T6L6_CALDB</name>
<evidence type="ECO:0000313" key="2">
    <source>
        <dbReference type="EMBL" id="CAL5132789.1"/>
    </source>
</evidence>
<organism evidence="2 3">
    <name type="scientific">Calicophoron daubneyi</name>
    <name type="common">Rumen fluke</name>
    <name type="synonym">Paramphistomum daubneyi</name>
    <dbReference type="NCBI Taxonomy" id="300641"/>
    <lineage>
        <taxon>Eukaryota</taxon>
        <taxon>Metazoa</taxon>
        <taxon>Spiralia</taxon>
        <taxon>Lophotrochozoa</taxon>
        <taxon>Platyhelminthes</taxon>
        <taxon>Trematoda</taxon>
        <taxon>Digenea</taxon>
        <taxon>Plagiorchiida</taxon>
        <taxon>Pronocephalata</taxon>
        <taxon>Paramphistomoidea</taxon>
        <taxon>Paramphistomidae</taxon>
        <taxon>Calicophoron</taxon>
    </lineage>
</organism>
<dbReference type="PANTHER" id="PTHR10974:SF1">
    <property type="entry name" value="FI08016P-RELATED"/>
    <property type="match status" value="1"/>
</dbReference>
<feature type="transmembrane region" description="Helical" evidence="1">
    <location>
        <begin position="12"/>
        <end position="33"/>
    </location>
</feature>
<dbReference type="PANTHER" id="PTHR10974">
    <property type="entry name" value="FI08016P-RELATED"/>
    <property type="match status" value="1"/>
</dbReference>
<keyword evidence="1" id="KW-1133">Transmembrane helix</keyword>
<dbReference type="Proteomes" id="UP001497525">
    <property type="component" value="Unassembled WGS sequence"/>
</dbReference>
<proteinExistence type="predicted"/>
<protein>
    <submittedName>
        <fullName evidence="2">Uncharacterized protein</fullName>
    </submittedName>
</protein>
<reference evidence="2" key="1">
    <citation type="submission" date="2024-06" db="EMBL/GenBank/DDBJ databases">
        <authorList>
            <person name="Liu X."/>
            <person name="Lenzi L."/>
            <person name="Haldenby T S."/>
            <person name="Uol C."/>
        </authorList>
    </citation>
    <scope>NUCLEOTIDE SEQUENCE</scope>
</reference>
<dbReference type="AlphaFoldDB" id="A0AAV2T6L6"/>
<dbReference type="SUPFAM" id="SSF53649">
    <property type="entry name" value="Alkaline phosphatase-like"/>
    <property type="match status" value="1"/>
</dbReference>
<dbReference type="GO" id="GO:0005615">
    <property type="term" value="C:extracellular space"/>
    <property type="evidence" value="ECO:0007669"/>
    <property type="project" value="TreeGrafter"/>
</dbReference>
<dbReference type="CDD" id="cd16021">
    <property type="entry name" value="ALP_like"/>
    <property type="match status" value="1"/>
</dbReference>
<evidence type="ECO:0000256" key="1">
    <source>
        <dbReference type="SAM" id="Phobius"/>
    </source>
</evidence>
<dbReference type="InterPro" id="IPR017850">
    <property type="entry name" value="Alkaline_phosphatase_core_sf"/>
</dbReference>
<dbReference type="InterPro" id="IPR004245">
    <property type="entry name" value="DUF229"/>
</dbReference>
<gene>
    <name evidence="2" type="ORF">CDAUBV1_LOCUS5626</name>
</gene>
<dbReference type="EMBL" id="CAXLJL010000136">
    <property type="protein sequence ID" value="CAL5132789.1"/>
    <property type="molecule type" value="Genomic_DNA"/>
</dbReference>
<accession>A0AAV2T6L6</accession>
<keyword evidence="1" id="KW-0812">Transmembrane</keyword>
<dbReference type="FunFam" id="3.40.720.10:FF:000017">
    <property type="entry name" value="Predicted protein"/>
    <property type="match status" value="1"/>
</dbReference>